<comment type="caution">
    <text evidence="2">The sequence shown here is derived from an EMBL/GenBank/DDBJ whole genome shotgun (WGS) entry which is preliminary data.</text>
</comment>
<feature type="region of interest" description="Disordered" evidence="1">
    <location>
        <begin position="228"/>
        <end position="253"/>
    </location>
</feature>
<feature type="region of interest" description="Disordered" evidence="1">
    <location>
        <begin position="32"/>
        <end position="96"/>
    </location>
</feature>
<evidence type="ECO:0000313" key="2">
    <source>
        <dbReference type="EMBL" id="GFS40335.1"/>
    </source>
</evidence>
<dbReference type="Proteomes" id="UP000585474">
    <property type="component" value="Unassembled WGS sequence"/>
</dbReference>
<feature type="compositionally biased region" description="Basic residues" evidence="1">
    <location>
        <begin position="79"/>
        <end position="91"/>
    </location>
</feature>
<proteinExistence type="predicted"/>
<dbReference type="GO" id="GO:0016787">
    <property type="term" value="F:hydrolase activity"/>
    <property type="evidence" value="ECO:0007669"/>
    <property type="project" value="UniProtKB-KW"/>
</dbReference>
<dbReference type="OrthoDB" id="1711508at2759"/>
<gene>
    <name evidence="2" type="ORF">Acr_00g0067930</name>
</gene>
<accession>A0A7J0DSN2</accession>
<sequence>MMVESVDGKSVLEIGVEENSFQKCVDATVDINSSDLSSTKTSQKKKRRRKKRRLSDSTISSVGSIEEGVSPSCVDASSTRKKKCGKKKKKKNISDSTISSLGSIKEGVSPAYVDVNSTENQDEHGQVDINSSELSNVETNQVKKCRRKKRKLDNSTVSNLGSIQDGAFPSVLVVEDSSVRDGYSDHSNKAPDDYLETIMGDEVARDAISTKNNDDHAKVDINSCDLSSVKTSQGKKRRRKGIKFSDSPISSSEPIEEGTALSVLVVEDKSISCLESIKEGASPSVLVVQDSSVRDTSSDHLDEAPACYSDKITGEKVAGDGTSFQVAGSISIGMASCECLNGESASGEQEKKIKLESLEEITKGHVVEKNASLEDLARIEIEQGNGDKSSTICEDKAPDGASGADSSVENLESDNLGVKPKLSDDMPSSSVLGVITDNDSLAVASKEGPLQKLESSPPGSLRKKLLVLDVNGLLADIVACVSDRYKPDAFVSRKADTGFNTVENREKPLLLKELNKIWEKHDPDLPWEAGDYNKSNTLLLDDSPYKALRNPPNTAIFPHSYQYKDVNDNSLGPGGDLRVYLEGLALADDVQKYVELNPFGQRPITKTNLSWSFYLKIIGTTSSLEEEDANDSLPLQ</sequence>
<keyword evidence="3" id="KW-1185">Reference proteome</keyword>
<dbReference type="EMBL" id="BJWL01000347">
    <property type="protein sequence ID" value="GFS40335.1"/>
    <property type="molecule type" value="Genomic_DNA"/>
</dbReference>
<dbReference type="PANTHER" id="PTHR12210">
    <property type="entry name" value="DULLARD PROTEIN PHOSPHATASE"/>
    <property type="match status" value="1"/>
</dbReference>
<dbReference type="Gene3D" id="3.40.50.1000">
    <property type="entry name" value="HAD superfamily/HAD-like"/>
    <property type="match status" value="1"/>
</dbReference>
<evidence type="ECO:0000256" key="1">
    <source>
        <dbReference type="SAM" id="MobiDB-lite"/>
    </source>
</evidence>
<feature type="compositionally biased region" description="Basic residues" evidence="1">
    <location>
        <begin position="42"/>
        <end position="53"/>
    </location>
</feature>
<reference evidence="3" key="1">
    <citation type="submission" date="2019-07" db="EMBL/GenBank/DDBJ databases">
        <title>De Novo Assembly of kiwifruit Actinidia rufa.</title>
        <authorList>
            <person name="Sugita-Konishi S."/>
            <person name="Sato K."/>
            <person name="Mori E."/>
            <person name="Abe Y."/>
            <person name="Kisaki G."/>
            <person name="Hamano K."/>
            <person name="Suezawa K."/>
            <person name="Otani M."/>
            <person name="Fukuda T."/>
            <person name="Manabe T."/>
            <person name="Gomi K."/>
            <person name="Tabuchi M."/>
            <person name="Akimitsu K."/>
            <person name="Kataoka I."/>
        </authorList>
    </citation>
    <scope>NUCLEOTIDE SEQUENCE [LARGE SCALE GENOMIC DNA]</scope>
    <source>
        <strain evidence="3">cv. Fuchu</strain>
    </source>
</reference>
<evidence type="ECO:0000313" key="3">
    <source>
        <dbReference type="Proteomes" id="UP000585474"/>
    </source>
</evidence>
<dbReference type="AlphaFoldDB" id="A0A7J0DSN2"/>
<keyword evidence="2" id="KW-0378">Hydrolase</keyword>
<dbReference type="InterPro" id="IPR023214">
    <property type="entry name" value="HAD_sf"/>
</dbReference>
<protein>
    <submittedName>
        <fullName evidence="2">Haloacid dehalogenase-like hydrolase (HAD) superfamily protein</fullName>
    </submittedName>
</protein>
<feature type="region of interest" description="Disordered" evidence="1">
    <location>
        <begin position="386"/>
        <end position="430"/>
    </location>
</feature>
<name>A0A7J0DSN2_9ERIC</name>
<feature type="compositionally biased region" description="Basic residues" evidence="1">
    <location>
        <begin position="233"/>
        <end position="242"/>
    </location>
</feature>
<dbReference type="InterPro" id="IPR050365">
    <property type="entry name" value="TIM50"/>
</dbReference>
<organism evidence="2 3">
    <name type="scientific">Actinidia rufa</name>
    <dbReference type="NCBI Taxonomy" id="165716"/>
    <lineage>
        <taxon>Eukaryota</taxon>
        <taxon>Viridiplantae</taxon>
        <taxon>Streptophyta</taxon>
        <taxon>Embryophyta</taxon>
        <taxon>Tracheophyta</taxon>
        <taxon>Spermatophyta</taxon>
        <taxon>Magnoliopsida</taxon>
        <taxon>eudicotyledons</taxon>
        <taxon>Gunneridae</taxon>
        <taxon>Pentapetalae</taxon>
        <taxon>asterids</taxon>
        <taxon>Ericales</taxon>
        <taxon>Actinidiaceae</taxon>
        <taxon>Actinidia</taxon>
    </lineage>
</organism>